<keyword evidence="3" id="KW-0964">Secreted</keyword>
<protein>
    <recommendedName>
        <fullName evidence="4">Crinkler effector protein N-terminal domain-containing protein</fullName>
    </recommendedName>
</protein>
<dbReference type="Proteomes" id="UP000054549">
    <property type="component" value="Unassembled WGS sequence"/>
</dbReference>
<dbReference type="Pfam" id="PF20147">
    <property type="entry name" value="Crinkler"/>
    <property type="match status" value="1"/>
</dbReference>
<evidence type="ECO:0000259" key="4">
    <source>
        <dbReference type="Pfam" id="PF20147"/>
    </source>
</evidence>
<dbReference type="HOGENOM" id="CLU_074871_1_0_1"/>
<evidence type="ECO:0000256" key="2">
    <source>
        <dbReference type="ARBA" id="ARBA00004613"/>
    </source>
</evidence>
<dbReference type="OrthoDB" id="2427869at2759"/>
<dbReference type="InParanoid" id="A0A0C2WPP2"/>
<evidence type="ECO:0000256" key="1">
    <source>
        <dbReference type="ARBA" id="ARBA00004340"/>
    </source>
</evidence>
<gene>
    <name evidence="5" type="ORF">M378DRAFT_170864</name>
</gene>
<dbReference type="GO" id="GO:0005576">
    <property type="term" value="C:extracellular region"/>
    <property type="evidence" value="ECO:0007669"/>
    <property type="project" value="UniProtKB-SubCell"/>
</dbReference>
<dbReference type="GO" id="GO:0043657">
    <property type="term" value="C:host cell"/>
    <property type="evidence" value="ECO:0007669"/>
    <property type="project" value="UniProtKB-SubCell"/>
</dbReference>
<keyword evidence="6" id="KW-1185">Reference proteome</keyword>
<name>A0A0C2WPP2_AMAMK</name>
<reference evidence="5 6" key="1">
    <citation type="submission" date="2014-04" db="EMBL/GenBank/DDBJ databases">
        <title>Evolutionary Origins and Diversification of the Mycorrhizal Mutualists.</title>
        <authorList>
            <consortium name="DOE Joint Genome Institute"/>
            <consortium name="Mycorrhizal Genomics Consortium"/>
            <person name="Kohler A."/>
            <person name="Kuo A."/>
            <person name="Nagy L.G."/>
            <person name="Floudas D."/>
            <person name="Copeland A."/>
            <person name="Barry K.W."/>
            <person name="Cichocki N."/>
            <person name="Veneault-Fourrey C."/>
            <person name="LaButti K."/>
            <person name="Lindquist E.A."/>
            <person name="Lipzen A."/>
            <person name="Lundell T."/>
            <person name="Morin E."/>
            <person name="Murat C."/>
            <person name="Riley R."/>
            <person name="Ohm R."/>
            <person name="Sun H."/>
            <person name="Tunlid A."/>
            <person name="Henrissat B."/>
            <person name="Grigoriev I.V."/>
            <person name="Hibbett D.S."/>
            <person name="Martin F."/>
        </authorList>
    </citation>
    <scope>NUCLEOTIDE SEQUENCE [LARGE SCALE GENOMIC DNA]</scope>
    <source>
        <strain evidence="5 6">Koide BX008</strain>
    </source>
</reference>
<proteinExistence type="predicted"/>
<sequence>MSRKLNLNCLVFGDDTIFSVQIRRTESVDVLKKVIKRKKKPAFDHIPADKLTLWKVSFSVTPSLREDLSKHEFVDEESLSPVAKLSGIFSQAPIRENLHIVVKVSPTALRMNAFVASPVIHPAPPPVLYSQTVVLCAR</sequence>
<organism evidence="5 6">
    <name type="scientific">Amanita muscaria (strain Koide BX008)</name>
    <dbReference type="NCBI Taxonomy" id="946122"/>
    <lineage>
        <taxon>Eukaryota</taxon>
        <taxon>Fungi</taxon>
        <taxon>Dikarya</taxon>
        <taxon>Basidiomycota</taxon>
        <taxon>Agaricomycotina</taxon>
        <taxon>Agaricomycetes</taxon>
        <taxon>Agaricomycetidae</taxon>
        <taxon>Agaricales</taxon>
        <taxon>Pluteineae</taxon>
        <taxon>Amanitaceae</taxon>
        <taxon>Amanita</taxon>
    </lineage>
</organism>
<feature type="domain" description="Crinkler effector protein N-terminal" evidence="4">
    <location>
        <begin position="5"/>
        <end position="103"/>
    </location>
</feature>
<evidence type="ECO:0000313" key="5">
    <source>
        <dbReference type="EMBL" id="KIL58228.1"/>
    </source>
</evidence>
<accession>A0A0C2WPP2</accession>
<evidence type="ECO:0000313" key="6">
    <source>
        <dbReference type="Proteomes" id="UP000054549"/>
    </source>
</evidence>
<evidence type="ECO:0000256" key="3">
    <source>
        <dbReference type="ARBA" id="ARBA00022525"/>
    </source>
</evidence>
<comment type="subcellular location">
    <subcellularLocation>
        <location evidence="1">Host cell</location>
    </subcellularLocation>
    <subcellularLocation>
        <location evidence="2">Secreted</location>
    </subcellularLocation>
</comment>
<dbReference type="AlphaFoldDB" id="A0A0C2WPP2"/>
<dbReference type="EMBL" id="KN818344">
    <property type="protein sequence ID" value="KIL58228.1"/>
    <property type="molecule type" value="Genomic_DNA"/>
</dbReference>
<dbReference type="InterPro" id="IPR045379">
    <property type="entry name" value="Crinkler_N"/>
</dbReference>